<organism evidence="1 2">
    <name type="scientific">Gonapodya prolifera (strain JEL478)</name>
    <name type="common">Monoblepharis prolifera</name>
    <dbReference type="NCBI Taxonomy" id="1344416"/>
    <lineage>
        <taxon>Eukaryota</taxon>
        <taxon>Fungi</taxon>
        <taxon>Fungi incertae sedis</taxon>
        <taxon>Chytridiomycota</taxon>
        <taxon>Chytridiomycota incertae sedis</taxon>
        <taxon>Monoblepharidomycetes</taxon>
        <taxon>Monoblepharidales</taxon>
        <taxon>Gonapodyaceae</taxon>
        <taxon>Gonapodya</taxon>
    </lineage>
</organism>
<proteinExistence type="predicted"/>
<dbReference type="AlphaFoldDB" id="A0A139AV16"/>
<name>A0A139AV16_GONPJ</name>
<evidence type="ECO:0000313" key="1">
    <source>
        <dbReference type="EMBL" id="KXS20572.1"/>
    </source>
</evidence>
<sequence length="367" mass="39293">MRSKTSILIASGTDTMFGSYLLSLLQAVSIILPLNMKGHADDVILATHESLPLHHVHVLPVVSTHDSSEAATVLTTSSINVVVIIAGPTDTANEADKWVAACASSKKVTGAAGQDYAGVSKVVAVTNWVCGALQGEVGAGDLDRVGRSEAARMIEIENAIKKFKVDGGQGDAWTIVRLGFFLEKLEWLSDDVATKDTLPFLMGKATFLPADVHNSALALLHIATNDKYRGHYDAERLAFEFSEALGRQIKIVASETGSGLDAPKEHIRKLFAARSVGEAALTVEEMESIGKGLYPDASGQIELLTGHRAKTVEQWLTEEKIKGRFERREESAATGVDVEKKLEEAAKEFEEMKIGGVVASEAVAPGV</sequence>
<dbReference type="Gene3D" id="3.40.50.720">
    <property type="entry name" value="NAD(P)-binding Rossmann-like Domain"/>
    <property type="match status" value="1"/>
</dbReference>
<evidence type="ECO:0000313" key="2">
    <source>
        <dbReference type="Proteomes" id="UP000070544"/>
    </source>
</evidence>
<gene>
    <name evidence="1" type="ORF">M427DRAFT_66539</name>
</gene>
<evidence type="ECO:0008006" key="3">
    <source>
        <dbReference type="Google" id="ProtNLM"/>
    </source>
</evidence>
<accession>A0A139AV16</accession>
<protein>
    <recommendedName>
        <fullName evidence="3">NAD(P)-binding protein</fullName>
    </recommendedName>
</protein>
<dbReference type="OrthoDB" id="10609174at2759"/>
<dbReference type="Proteomes" id="UP000070544">
    <property type="component" value="Unassembled WGS sequence"/>
</dbReference>
<dbReference type="EMBL" id="KQ965735">
    <property type="protein sequence ID" value="KXS20572.1"/>
    <property type="molecule type" value="Genomic_DNA"/>
</dbReference>
<reference evidence="1 2" key="1">
    <citation type="journal article" date="2015" name="Genome Biol. Evol.">
        <title>Phylogenomic analyses indicate that early fungi evolved digesting cell walls of algal ancestors of land plants.</title>
        <authorList>
            <person name="Chang Y."/>
            <person name="Wang S."/>
            <person name="Sekimoto S."/>
            <person name="Aerts A.L."/>
            <person name="Choi C."/>
            <person name="Clum A."/>
            <person name="LaButti K.M."/>
            <person name="Lindquist E.A."/>
            <person name="Yee Ngan C."/>
            <person name="Ohm R.A."/>
            <person name="Salamov A.A."/>
            <person name="Grigoriev I.V."/>
            <person name="Spatafora J.W."/>
            <person name="Berbee M.L."/>
        </authorList>
    </citation>
    <scope>NUCLEOTIDE SEQUENCE [LARGE SCALE GENOMIC DNA]</scope>
    <source>
        <strain evidence="1 2">JEL478</strain>
    </source>
</reference>
<keyword evidence="2" id="KW-1185">Reference proteome</keyword>